<proteinExistence type="predicted"/>
<comment type="caution">
    <text evidence="1">The sequence shown here is derived from an EMBL/GenBank/DDBJ whole genome shotgun (WGS) entry which is preliminary data.</text>
</comment>
<dbReference type="EMBL" id="PVNL01000049">
    <property type="protein sequence ID" value="PRQ07787.1"/>
    <property type="molecule type" value="Genomic_DNA"/>
</dbReference>
<sequence>MKTSRRSPLALLSIALLLAVSAGLGVVQNSDLGLHDDVGDQLARVGIEGEEIPVPFTGA</sequence>
<name>A0A2S9YRR4_9BACT</name>
<evidence type="ECO:0000313" key="1">
    <source>
        <dbReference type="EMBL" id="PRQ07787.1"/>
    </source>
</evidence>
<dbReference type="Proteomes" id="UP000238823">
    <property type="component" value="Unassembled WGS sequence"/>
</dbReference>
<dbReference type="RefSeq" id="WP_106089487.1">
    <property type="nucleotide sequence ID" value="NZ_PVNL01000049.1"/>
</dbReference>
<evidence type="ECO:0000313" key="2">
    <source>
        <dbReference type="Proteomes" id="UP000238823"/>
    </source>
</evidence>
<protein>
    <submittedName>
        <fullName evidence="1">Uncharacterized protein</fullName>
    </submittedName>
</protein>
<dbReference type="AlphaFoldDB" id="A0A2S9YRR4"/>
<accession>A0A2S9YRR4</accession>
<organism evidence="1 2">
    <name type="scientific">Enhygromyxa salina</name>
    <dbReference type="NCBI Taxonomy" id="215803"/>
    <lineage>
        <taxon>Bacteria</taxon>
        <taxon>Pseudomonadati</taxon>
        <taxon>Myxococcota</taxon>
        <taxon>Polyangia</taxon>
        <taxon>Nannocystales</taxon>
        <taxon>Nannocystaceae</taxon>
        <taxon>Enhygromyxa</taxon>
    </lineage>
</organism>
<reference evidence="1 2" key="1">
    <citation type="submission" date="2018-03" db="EMBL/GenBank/DDBJ databases">
        <title>Draft Genome Sequences of the Obligatory Marine Myxobacteria Enhygromyxa salina SWB007.</title>
        <authorList>
            <person name="Poehlein A."/>
            <person name="Moghaddam J.A."/>
            <person name="Harms H."/>
            <person name="Alanjari M."/>
            <person name="Koenig G.M."/>
            <person name="Daniel R."/>
            <person name="Schaeberle T.F."/>
        </authorList>
    </citation>
    <scope>NUCLEOTIDE SEQUENCE [LARGE SCALE GENOMIC DNA]</scope>
    <source>
        <strain evidence="1 2">SWB007</strain>
    </source>
</reference>
<gene>
    <name evidence="1" type="ORF">ENSA7_24590</name>
</gene>